<dbReference type="PANTHER" id="PTHR47707:SF1">
    <property type="entry name" value="NUDIX HYDROLASE FAMILY PROTEIN"/>
    <property type="match status" value="1"/>
</dbReference>
<evidence type="ECO:0000256" key="9">
    <source>
        <dbReference type="ARBA" id="ARBA00023204"/>
    </source>
</evidence>
<evidence type="ECO:0000256" key="4">
    <source>
        <dbReference type="ARBA" id="ARBA00022705"/>
    </source>
</evidence>
<keyword evidence="9" id="KW-0234">DNA repair</keyword>
<dbReference type="PROSITE" id="PS51462">
    <property type="entry name" value="NUDIX"/>
    <property type="match status" value="1"/>
</dbReference>
<evidence type="ECO:0000256" key="13">
    <source>
        <dbReference type="ARBA" id="ARBA00040794"/>
    </source>
</evidence>
<dbReference type="EMBL" id="JASGBI010000001">
    <property type="protein sequence ID" value="MDI9238682.1"/>
    <property type="molecule type" value="Genomic_DNA"/>
</dbReference>
<evidence type="ECO:0000256" key="11">
    <source>
        <dbReference type="ARBA" id="ARBA00036904"/>
    </source>
</evidence>
<evidence type="ECO:0000256" key="7">
    <source>
        <dbReference type="ARBA" id="ARBA00022801"/>
    </source>
</evidence>
<evidence type="ECO:0000256" key="10">
    <source>
        <dbReference type="ARBA" id="ARBA00035861"/>
    </source>
</evidence>
<protein>
    <recommendedName>
        <fullName evidence="13">8-oxo-dGTP diphosphatase</fullName>
        <ecNumber evidence="12">3.6.1.55</ecNumber>
    </recommendedName>
    <alternativeName>
        <fullName evidence="16">7,8-dihydro-8-oxoguanine-triphosphatase</fullName>
    </alternativeName>
    <alternativeName>
        <fullName evidence="15">Mutator protein MutT</fullName>
    </alternativeName>
    <alternativeName>
        <fullName evidence="14">dGTP pyrophosphohydrolase</fullName>
    </alternativeName>
</protein>
<comment type="catalytic activity">
    <reaction evidence="10">
        <text>8-oxo-dGTP + H2O = 8-oxo-dGMP + diphosphate + H(+)</text>
        <dbReference type="Rhea" id="RHEA:31575"/>
        <dbReference type="ChEBI" id="CHEBI:15377"/>
        <dbReference type="ChEBI" id="CHEBI:15378"/>
        <dbReference type="ChEBI" id="CHEBI:33019"/>
        <dbReference type="ChEBI" id="CHEBI:63224"/>
        <dbReference type="ChEBI" id="CHEBI:77896"/>
        <dbReference type="EC" id="3.6.1.55"/>
    </reaction>
</comment>
<dbReference type="EC" id="3.6.1.55" evidence="12"/>
<dbReference type="PRINTS" id="PR00502">
    <property type="entry name" value="NUDIXFAMILY"/>
</dbReference>
<evidence type="ECO:0000256" key="8">
    <source>
        <dbReference type="ARBA" id="ARBA00022842"/>
    </source>
</evidence>
<keyword evidence="8" id="KW-0460">Magnesium</keyword>
<dbReference type="Gene3D" id="3.90.79.10">
    <property type="entry name" value="Nucleoside Triphosphate Pyrophosphohydrolase"/>
    <property type="match status" value="1"/>
</dbReference>
<organism evidence="19 20">
    <name type="scientific">Lysobacter stagni</name>
    <dbReference type="NCBI Taxonomy" id="3045172"/>
    <lineage>
        <taxon>Bacteria</taxon>
        <taxon>Pseudomonadati</taxon>
        <taxon>Pseudomonadota</taxon>
        <taxon>Gammaproteobacteria</taxon>
        <taxon>Lysobacterales</taxon>
        <taxon>Lysobacteraceae</taxon>
        <taxon>Lysobacter</taxon>
    </lineage>
</organism>
<evidence type="ECO:0000313" key="20">
    <source>
        <dbReference type="Proteomes" id="UP001321580"/>
    </source>
</evidence>
<dbReference type="InterPro" id="IPR000086">
    <property type="entry name" value="NUDIX_hydrolase_dom"/>
</dbReference>
<dbReference type="Pfam" id="PF00293">
    <property type="entry name" value="NUDIX"/>
    <property type="match status" value="1"/>
</dbReference>
<dbReference type="InterPro" id="IPR020084">
    <property type="entry name" value="NUDIX_hydrolase_CS"/>
</dbReference>
<evidence type="ECO:0000256" key="16">
    <source>
        <dbReference type="ARBA" id="ARBA00042798"/>
    </source>
</evidence>
<reference evidence="19 20" key="1">
    <citation type="submission" date="2023-05" db="EMBL/GenBank/DDBJ databases">
        <title>Lysobacter sp. strain LF1 Genome sequencing and assembly.</title>
        <authorList>
            <person name="Jung Y."/>
        </authorList>
    </citation>
    <scope>NUCLEOTIDE SEQUENCE [LARGE SCALE GENOMIC DNA]</scope>
    <source>
        <strain evidence="19 20">LF1</strain>
    </source>
</reference>
<comment type="similarity">
    <text evidence="2 17">Belongs to the Nudix hydrolase family.</text>
</comment>
<dbReference type="PANTHER" id="PTHR47707">
    <property type="entry name" value="8-OXO-DGTP DIPHOSPHATASE"/>
    <property type="match status" value="1"/>
</dbReference>
<evidence type="ECO:0000313" key="19">
    <source>
        <dbReference type="EMBL" id="MDI9238682.1"/>
    </source>
</evidence>
<dbReference type="InterPro" id="IPR015797">
    <property type="entry name" value="NUDIX_hydrolase-like_dom_sf"/>
</dbReference>
<comment type="cofactor">
    <cofactor evidence="1">
        <name>Mg(2+)</name>
        <dbReference type="ChEBI" id="CHEBI:18420"/>
    </cofactor>
</comment>
<comment type="caution">
    <text evidence="19">The sequence shown here is derived from an EMBL/GenBank/DDBJ whole genome shotgun (WGS) entry which is preliminary data.</text>
</comment>
<keyword evidence="3" id="KW-0515">Mutator protein</keyword>
<keyword evidence="6" id="KW-0227">DNA damage</keyword>
<keyword evidence="4" id="KW-0235">DNA replication</keyword>
<evidence type="ECO:0000256" key="15">
    <source>
        <dbReference type="ARBA" id="ARBA00041979"/>
    </source>
</evidence>
<comment type="catalytic activity">
    <reaction evidence="11">
        <text>8-oxo-GTP + H2O = 8-oxo-GMP + diphosphate + H(+)</text>
        <dbReference type="Rhea" id="RHEA:67616"/>
        <dbReference type="ChEBI" id="CHEBI:15377"/>
        <dbReference type="ChEBI" id="CHEBI:15378"/>
        <dbReference type="ChEBI" id="CHEBI:33019"/>
        <dbReference type="ChEBI" id="CHEBI:143553"/>
        <dbReference type="ChEBI" id="CHEBI:145694"/>
    </reaction>
</comment>
<keyword evidence="7 17" id="KW-0378">Hydrolase</keyword>
<evidence type="ECO:0000256" key="6">
    <source>
        <dbReference type="ARBA" id="ARBA00022763"/>
    </source>
</evidence>
<keyword evidence="5" id="KW-0479">Metal-binding</keyword>
<evidence type="ECO:0000259" key="18">
    <source>
        <dbReference type="PROSITE" id="PS51462"/>
    </source>
</evidence>
<gene>
    <name evidence="19" type="ORF">QLQ15_07110</name>
</gene>
<name>A0ABT6XEV5_9GAMM</name>
<dbReference type="InterPro" id="IPR047127">
    <property type="entry name" value="MutT-like"/>
</dbReference>
<evidence type="ECO:0000256" key="14">
    <source>
        <dbReference type="ARBA" id="ARBA00041592"/>
    </source>
</evidence>
<dbReference type="PROSITE" id="PS00893">
    <property type="entry name" value="NUDIX_BOX"/>
    <property type="match status" value="1"/>
</dbReference>
<keyword evidence="20" id="KW-1185">Reference proteome</keyword>
<accession>A0ABT6XEV5</accession>
<evidence type="ECO:0000256" key="2">
    <source>
        <dbReference type="ARBA" id="ARBA00005582"/>
    </source>
</evidence>
<proteinExistence type="inferred from homology"/>
<evidence type="ECO:0000256" key="17">
    <source>
        <dbReference type="RuleBase" id="RU003476"/>
    </source>
</evidence>
<dbReference type="InterPro" id="IPR020476">
    <property type="entry name" value="Nudix_hydrolase"/>
</dbReference>
<dbReference type="RefSeq" id="WP_283212131.1">
    <property type="nucleotide sequence ID" value="NZ_JASGBI010000001.1"/>
</dbReference>
<evidence type="ECO:0000256" key="3">
    <source>
        <dbReference type="ARBA" id="ARBA00022457"/>
    </source>
</evidence>
<evidence type="ECO:0000256" key="5">
    <source>
        <dbReference type="ARBA" id="ARBA00022723"/>
    </source>
</evidence>
<dbReference type="Proteomes" id="UP001321580">
    <property type="component" value="Unassembled WGS sequence"/>
</dbReference>
<evidence type="ECO:0000256" key="12">
    <source>
        <dbReference type="ARBA" id="ARBA00038905"/>
    </source>
</evidence>
<feature type="domain" description="Nudix hydrolase" evidence="18">
    <location>
        <begin position="4"/>
        <end position="133"/>
    </location>
</feature>
<evidence type="ECO:0000256" key="1">
    <source>
        <dbReference type="ARBA" id="ARBA00001946"/>
    </source>
</evidence>
<sequence>MAPRVHDCVGALLVSEGRILLGRRSDDCDWLAGAWDVFGGHVEAGESGEQALHRELQEELGIAPMEMHYLGVLAGDAPEPWRLRLYRVVRWQGAPTNLAEHAELRWCTLAEAQDRLRGAHRDFPGLLATAMASASAPP</sequence>
<dbReference type="SUPFAM" id="SSF55811">
    <property type="entry name" value="Nudix"/>
    <property type="match status" value="1"/>
</dbReference>